<dbReference type="SUPFAM" id="SSF52833">
    <property type="entry name" value="Thioredoxin-like"/>
    <property type="match status" value="1"/>
</dbReference>
<dbReference type="GeneID" id="37198789"/>
<gene>
    <name evidence="1" type="ORF">BO97DRAFT_402419</name>
</gene>
<dbReference type="EMBL" id="KZ824268">
    <property type="protein sequence ID" value="RAL16793.1"/>
    <property type="molecule type" value="Genomic_DNA"/>
</dbReference>
<dbReference type="InterPro" id="IPR036249">
    <property type="entry name" value="Thioredoxin-like_sf"/>
</dbReference>
<proteinExistence type="predicted"/>
<evidence type="ECO:0000313" key="1">
    <source>
        <dbReference type="EMBL" id="RAL16793.1"/>
    </source>
</evidence>
<evidence type="ECO:0000313" key="2">
    <source>
        <dbReference type="Proteomes" id="UP000248961"/>
    </source>
</evidence>
<protein>
    <recommendedName>
        <fullName evidence="3">Thioredoxin domain-containing protein</fullName>
    </recommendedName>
</protein>
<keyword evidence="2" id="KW-1185">Reference proteome</keyword>
<dbReference type="AlphaFoldDB" id="A0A395ICB6"/>
<dbReference type="VEuPathDB" id="FungiDB:BO97DRAFT_402419"/>
<evidence type="ECO:0008006" key="3">
    <source>
        <dbReference type="Google" id="ProtNLM"/>
    </source>
</evidence>
<dbReference type="OrthoDB" id="4525149at2759"/>
<dbReference type="Proteomes" id="UP000248961">
    <property type="component" value="Unassembled WGS sequence"/>
</dbReference>
<dbReference type="RefSeq" id="XP_025555947.1">
    <property type="nucleotide sequence ID" value="XM_025694500.1"/>
</dbReference>
<reference evidence="1 2" key="1">
    <citation type="submission" date="2018-02" db="EMBL/GenBank/DDBJ databases">
        <title>The genomes of Aspergillus section Nigri reveals drivers in fungal speciation.</title>
        <authorList>
            <consortium name="DOE Joint Genome Institute"/>
            <person name="Vesth T.C."/>
            <person name="Nybo J."/>
            <person name="Theobald S."/>
            <person name="Brandl J."/>
            <person name="Frisvad J.C."/>
            <person name="Nielsen K.F."/>
            <person name="Lyhne E.K."/>
            <person name="Kogle M.E."/>
            <person name="Kuo A."/>
            <person name="Riley R."/>
            <person name="Clum A."/>
            <person name="Nolan M."/>
            <person name="Lipzen A."/>
            <person name="Salamov A."/>
            <person name="Henrissat B."/>
            <person name="Wiebenga A."/>
            <person name="De vries R.P."/>
            <person name="Grigoriev I.V."/>
            <person name="Mortensen U.H."/>
            <person name="Andersen M.R."/>
            <person name="Baker S.E."/>
        </authorList>
    </citation>
    <scope>NUCLEOTIDE SEQUENCE [LARGE SCALE GENOMIC DNA]</scope>
    <source>
        <strain evidence="1 2">CBS 101889</strain>
    </source>
</reference>
<sequence length="114" mass="12864">MQNCLCEDELPAAYHENPSMNDFTSKVQNSKRPVLLFCLSNFHEDFLPEVKEFAETHSHLEIYGINSFIVGELARRFKAPTTAEFMLWNGGKMIVQFSGTQFSGLMAVLQAIGT</sequence>
<accession>A0A395ICB6</accession>
<organism evidence="1 2">
    <name type="scientific">Aspergillus homomorphus (strain CBS 101889)</name>
    <dbReference type="NCBI Taxonomy" id="1450537"/>
    <lineage>
        <taxon>Eukaryota</taxon>
        <taxon>Fungi</taxon>
        <taxon>Dikarya</taxon>
        <taxon>Ascomycota</taxon>
        <taxon>Pezizomycotina</taxon>
        <taxon>Eurotiomycetes</taxon>
        <taxon>Eurotiomycetidae</taxon>
        <taxon>Eurotiales</taxon>
        <taxon>Aspergillaceae</taxon>
        <taxon>Aspergillus</taxon>
        <taxon>Aspergillus subgen. Circumdati</taxon>
    </lineage>
</organism>
<name>A0A395ICB6_ASPHC</name>